<keyword evidence="2" id="KW-1185">Reference proteome</keyword>
<organism evidence="1 2">
    <name type="scientific">Reticulomyxa filosa</name>
    <dbReference type="NCBI Taxonomy" id="46433"/>
    <lineage>
        <taxon>Eukaryota</taxon>
        <taxon>Sar</taxon>
        <taxon>Rhizaria</taxon>
        <taxon>Retaria</taxon>
        <taxon>Foraminifera</taxon>
        <taxon>Monothalamids</taxon>
        <taxon>Reticulomyxidae</taxon>
        <taxon>Reticulomyxa</taxon>
    </lineage>
</organism>
<dbReference type="EMBL" id="ASPP01025825">
    <property type="protein sequence ID" value="ETO07717.1"/>
    <property type="molecule type" value="Genomic_DNA"/>
</dbReference>
<reference evidence="1 2" key="1">
    <citation type="journal article" date="2013" name="Curr. Biol.">
        <title>The Genome of the Foraminiferan Reticulomyxa filosa.</title>
        <authorList>
            <person name="Glockner G."/>
            <person name="Hulsmann N."/>
            <person name="Schleicher M."/>
            <person name="Noegel A.A."/>
            <person name="Eichinger L."/>
            <person name="Gallinger C."/>
            <person name="Pawlowski J."/>
            <person name="Sierra R."/>
            <person name="Euteneuer U."/>
            <person name="Pillet L."/>
            <person name="Moustafa A."/>
            <person name="Platzer M."/>
            <person name="Groth M."/>
            <person name="Szafranski K."/>
            <person name="Schliwa M."/>
        </authorList>
    </citation>
    <scope>NUCLEOTIDE SEQUENCE [LARGE SCALE GENOMIC DNA]</scope>
</reference>
<protein>
    <submittedName>
        <fullName evidence="1">Uncharacterized protein</fullName>
    </submittedName>
</protein>
<comment type="caution">
    <text evidence="1">The sequence shown here is derived from an EMBL/GenBank/DDBJ whole genome shotgun (WGS) entry which is preliminary data.</text>
</comment>
<proteinExistence type="predicted"/>
<dbReference type="Proteomes" id="UP000023152">
    <property type="component" value="Unassembled WGS sequence"/>
</dbReference>
<accession>X6M2Q3</accession>
<gene>
    <name evidence="1" type="ORF">RFI_29673</name>
</gene>
<feature type="non-terminal residue" evidence="1">
    <location>
        <position position="1"/>
    </location>
</feature>
<dbReference type="AlphaFoldDB" id="X6M2Q3"/>
<evidence type="ECO:0000313" key="1">
    <source>
        <dbReference type="EMBL" id="ETO07717.1"/>
    </source>
</evidence>
<name>X6M2Q3_RETFI</name>
<evidence type="ECO:0000313" key="2">
    <source>
        <dbReference type="Proteomes" id="UP000023152"/>
    </source>
</evidence>
<sequence length="192" mass="21685">KIFEKSKVLPVGSIGRSEDLECTGHSRANLGVRKRERLTHLCKDHFDSLVKQDSKLCCKMFASSANISSRENSKICSSGSLDKEIIDDGNTNEVVKAQGRWGDDMPTDGINVQRRANFEQLDWIINVFMAKYTHISYVYKDNGIFENTYIHKGSDGNNTRKWSSSDHEKQCGDCGKAMIGELERHCAKNFSK</sequence>